<sequence length="463" mass="51205">MEGLGITEVMVMIECLQVVLHTLTKAATNTGMSEFVFVFYSNALCLFFLLPTCSFFYCRVGTCPTPMYRVVGKMFLFGLLSYASQILKHVGTDLSSPTLATTISDLTPAFALIIAIICGKEDLTKKSSQAKSVGTVISIAGALIVTLSEGVPLTSASPLPRKLLDQLLSSVQSKWVIVILLLQSFFHALTFVVQSWVMREYSKEPIANLTDYPAEYPAELIADLDETLTDYPAEYPEEREYPAELISTLREYLREYTAELIATLFCCISMTIISAIGALIAERSNPDAWQIKSNMELIAIGFNAVFAIAFGKGVHLRAVRTKGPLYRAAFKPLRTVIAFIFGIIFQGETVYLGGVIGGAIVIGGFFAVICGKAQEDEDTDKAQEDEEDMGKAQEDEEDMGKAQEDEEDMHQRRSQLPEEGLESVDEDMEYGPKPASYSRKRQSSLGTTTLHERLLSLKYEYDS</sequence>
<evidence type="ECO:0000256" key="2">
    <source>
        <dbReference type="ARBA" id="ARBA00022692"/>
    </source>
</evidence>
<evidence type="ECO:0000313" key="8">
    <source>
        <dbReference type="RefSeq" id="XP_060669299.1"/>
    </source>
</evidence>
<dbReference type="InterPro" id="IPR030184">
    <property type="entry name" value="WAT1-related"/>
</dbReference>
<evidence type="ECO:0000256" key="5">
    <source>
        <dbReference type="SAM" id="MobiDB-lite"/>
    </source>
</evidence>
<feature type="region of interest" description="Disordered" evidence="5">
    <location>
        <begin position="377"/>
        <end position="446"/>
    </location>
</feature>
<gene>
    <name evidence="8" type="primary">LOC132800204</name>
</gene>
<accession>A0ABM3ZXU1</accession>
<dbReference type="RefSeq" id="XP_060669299.1">
    <property type="nucleotide sequence ID" value="XM_060813316.1"/>
</dbReference>
<feature type="compositionally biased region" description="Basic and acidic residues" evidence="5">
    <location>
        <begin position="389"/>
        <end position="403"/>
    </location>
</feature>
<keyword evidence="7" id="KW-1185">Reference proteome</keyword>
<comment type="subcellular location">
    <subcellularLocation>
        <location evidence="1">Membrane</location>
        <topology evidence="1">Multi-pass membrane protein</topology>
    </subcellularLocation>
</comment>
<name>A0ABM3ZXU1_ZIZJJ</name>
<feature type="transmembrane region" description="Helical" evidence="6">
    <location>
        <begin position="328"/>
        <end position="345"/>
    </location>
</feature>
<feature type="transmembrane region" description="Helical" evidence="6">
    <location>
        <begin position="70"/>
        <end position="87"/>
    </location>
</feature>
<dbReference type="GeneID" id="132800204"/>
<protein>
    <submittedName>
        <fullName evidence="8">WAT1-related protein At3g28050-like isoform X1</fullName>
    </submittedName>
</protein>
<reference evidence="8" key="1">
    <citation type="submission" date="2025-08" db="UniProtKB">
        <authorList>
            <consortium name="RefSeq"/>
        </authorList>
    </citation>
    <scope>IDENTIFICATION</scope>
    <source>
        <tissue evidence="8">Seedling</tissue>
    </source>
</reference>
<proteinExistence type="predicted"/>
<dbReference type="InterPro" id="IPR037185">
    <property type="entry name" value="EmrE-like"/>
</dbReference>
<feature type="transmembrane region" description="Helical" evidence="6">
    <location>
        <begin position="99"/>
        <end position="118"/>
    </location>
</feature>
<keyword evidence="3 6" id="KW-1133">Transmembrane helix</keyword>
<feature type="transmembrane region" description="Helical" evidence="6">
    <location>
        <begin position="175"/>
        <end position="193"/>
    </location>
</feature>
<evidence type="ECO:0000256" key="1">
    <source>
        <dbReference type="ARBA" id="ARBA00004141"/>
    </source>
</evidence>
<dbReference type="SUPFAM" id="SSF103481">
    <property type="entry name" value="Multidrug resistance efflux transporter EmrE"/>
    <property type="match status" value="2"/>
</dbReference>
<evidence type="ECO:0000313" key="7">
    <source>
        <dbReference type="Proteomes" id="UP001652623"/>
    </source>
</evidence>
<organism evidence="7 8">
    <name type="scientific">Ziziphus jujuba</name>
    <name type="common">Chinese jujube</name>
    <name type="synonym">Ziziphus sativa</name>
    <dbReference type="NCBI Taxonomy" id="326968"/>
    <lineage>
        <taxon>Eukaryota</taxon>
        <taxon>Viridiplantae</taxon>
        <taxon>Streptophyta</taxon>
        <taxon>Embryophyta</taxon>
        <taxon>Tracheophyta</taxon>
        <taxon>Spermatophyta</taxon>
        <taxon>Magnoliopsida</taxon>
        <taxon>eudicotyledons</taxon>
        <taxon>Gunneridae</taxon>
        <taxon>Pentapetalae</taxon>
        <taxon>rosids</taxon>
        <taxon>fabids</taxon>
        <taxon>Rosales</taxon>
        <taxon>Rhamnaceae</taxon>
        <taxon>Paliureae</taxon>
        <taxon>Ziziphus</taxon>
    </lineage>
</organism>
<keyword evidence="4 6" id="KW-0472">Membrane</keyword>
<feature type="transmembrane region" description="Helical" evidence="6">
    <location>
        <begin position="37"/>
        <end position="58"/>
    </location>
</feature>
<feature type="transmembrane region" description="Helical" evidence="6">
    <location>
        <begin position="351"/>
        <end position="371"/>
    </location>
</feature>
<evidence type="ECO:0000256" key="4">
    <source>
        <dbReference type="ARBA" id="ARBA00023136"/>
    </source>
</evidence>
<feature type="compositionally biased region" description="Acidic residues" evidence="5">
    <location>
        <begin position="419"/>
        <end position="429"/>
    </location>
</feature>
<feature type="transmembrane region" description="Helical" evidence="6">
    <location>
        <begin position="260"/>
        <end position="281"/>
    </location>
</feature>
<keyword evidence="2 6" id="KW-0812">Transmembrane</keyword>
<evidence type="ECO:0000256" key="6">
    <source>
        <dbReference type="SAM" id="Phobius"/>
    </source>
</evidence>
<feature type="compositionally biased region" description="Acidic residues" evidence="5">
    <location>
        <begin position="377"/>
        <end position="388"/>
    </location>
</feature>
<evidence type="ECO:0000256" key="3">
    <source>
        <dbReference type="ARBA" id="ARBA00022989"/>
    </source>
</evidence>
<feature type="transmembrane region" description="Helical" evidence="6">
    <location>
        <begin position="130"/>
        <end position="155"/>
    </location>
</feature>
<dbReference type="PANTHER" id="PTHR31218">
    <property type="entry name" value="WAT1-RELATED PROTEIN"/>
    <property type="match status" value="1"/>
</dbReference>
<feature type="transmembrane region" description="Helical" evidence="6">
    <location>
        <begin position="297"/>
        <end position="316"/>
    </location>
</feature>
<dbReference type="Proteomes" id="UP001652623">
    <property type="component" value="Chromosome 12"/>
</dbReference>